<dbReference type="GO" id="GO:0046872">
    <property type="term" value="F:metal ion binding"/>
    <property type="evidence" value="ECO:0007669"/>
    <property type="project" value="UniProtKB-KW"/>
</dbReference>
<dbReference type="Gene3D" id="3.40.140.10">
    <property type="entry name" value="Cytidine Deaminase, domain 2"/>
    <property type="match status" value="1"/>
</dbReference>
<comment type="similarity">
    <text evidence="2">Belongs to the peptidase M67C family.</text>
</comment>
<evidence type="ECO:0000256" key="2">
    <source>
        <dbReference type="ARBA" id="ARBA00010981"/>
    </source>
</evidence>
<keyword evidence="5" id="KW-0833">Ubl conjugation pathway</keyword>
<dbReference type="InterPro" id="IPR037518">
    <property type="entry name" value="MPN"/>
</dbReference>
<dbReference type="SMART" id="SM00232">
    <property type="entry name" value="JAB_MPN"/>
    <property type="match status" value="1"/>
</dbReference>
<keyword evidence="11" id="KW-1185">Reference proteome</keyword>
<dbReference type="Pfam" id="PF01398">
    <property type="entry name" value="JAB"/>
    <property type="match status" value="1"/>
</dbReference>
<dbReference type="GO" id="GO:0005768">
    <property type="term" value="C:endosome"/>
    <property type="evidence" value="ECO:0007669"/>
    <property type="project" value="TreeGrafter"/>
</dbReference>
<gene>
    <name evidence="10" type="ORF">MKW98_021806</name>
</gene>
<dbReference type="PROSITE" id="PS50249">
    <property type="entry name" value="MPN"/>
    <property type="match status" value="1"/>
</dbReference>
<evidence type="ECO:0000256" key="6">
    <source>
        <dbReference type="ARBA" id="ARBA00022801"/>
    </source>
</evidence>
<protein>
    <recommendedName>
        <fullName evidence="9">MPN domain-containing protein</fullName>
    </recommendedName>
</protein>
<dbReference type="SUPFAM" id="SSF102712">
    <property type="entry name" value="JAB1/MPN domain"/>
    <property type="match status" value="1"/>
</dbReference>
<dbReference type="PANTHER" id="PTHR12947:SF13">
    <property type="entry name" value="FI19924P1"/>
    <property type="match status" value="1"/>
</dbReference>
<keyword evidence="8" id="KW-0482">Metalloprotease</keyword>
<comment type="caution">
    <text evidence="10">The sequence shown here is derived from an EMBL/GenBank/DDBJ whole genome shotgun (WGS) entry which is preliminary data.</text>
</comment>
<dbReference type="InterPro" id="IPR044098">
    <property type="entry name" value="STAMBP/STALP-like_MPN"/>
</dbReference>
<sequence>MPCGSGVSHVDIADSTREYSRYSYQDIHISARLMDDFMELASDNTKQDVETCGILGAFLLGWLSFRSTRVIICFVFPMYGRTIYFMIIPKQEATSSSCQARNEEEIFAIQDEHSLFSLGWIHTHPSQTCFMSSIDLHTQFSYQVMLPEAIAVVMAPTDPSRNYGIFRLSNPGGISVIRECDERGFILIENHQMGVPFMRSAPMSISTQISGWKILIYADSRTT</sequence>
<evidence type="ECO:0000256" key="4">
    <source>
        <dbReference type="ARBA" id="ARBA00022723"/>
    </source>
</evidence>
<evidence type="ECO:0000259" key="9">
    <source>
        <dbReference type="PROSITE" id="PS50249"/>
    </source>
</evidence>
<evidence type="ECO:0000313" key="11">
    <source>
        <dbReference type="Proteomes" id="UP001202328"/>
    </source>
</evidence>
<reference evidence="10" key="1">
    <citation type="submission" date="2022-04" db="EMBL/GenBank/DDBJ databases">
        <title>A functionally conserved STORR gene fusion in Papaver species that diverged 16.8 million years ago.</title>
        <authorList>
            <person name="Catania T."/>
        </authorList>
    </citation>
    <scope>NUCLEOTIDE SEQUENCE</scope>
    <source>
        <strain evidence="10">S-188037</strain>
    </source>
</reference>
<keyword evidence="7" id="KW-0862">Zinc</keyword>
<dbReference type="InterPro" id="IPR000555">
    <property type="entry name" value="JAMM/MPN+_dom"/>
</dbReference>
<dbReference type="PANTHER" id="PTHR12947">
    <property type="entry name" value="AMSH-LIKE PROTEASE"/>
    <property type="match status" value="1"/>
</dbReference>
<dbReference type="GO" id="GO:0016020">
    <property type="term" value="C:membrane"/>
    <property type="evidence" value="ECO:0007669"/>
    <property type="project" value="TreeGrafter"/>
</dbReference>
<proteinExistence type="inferred from homology"/>
<dbReference type="Proteomes" id="UP001202328">
    <property type="component" value="Unassembled WGS sequence"/>
</dbReference>
<keyword evidence="3" id="KW-0645">Protease</keyword>
<evidence type="ECO:0000256" key="3">
    <source>
        <dbReference type="ARBA" id="ARBA00022670"/>
    </source>
</evidence>
<feature type="domain" description="MPN" evidence="9">
    <location>
        <begin position="27"/>
        <end position="172"/>
    </location>
</feature>
<dbReference type="CDD" id="cd08066">
    <property type="entry name" value="MPN_AMSH_like"/>
    <property type="match status" value="1"/>
</dbReference>
<name>A0AAD4S373_9MAGN</name>
<evidence type="ECO:0000256" key="5">
    <source>
        <dbReference type="ARBA" id="ARBA00022786"/>
    </source>
</evidence>
<dbReference type="GO" id="GO:0070536">
    <property type="term" value="P:protein K63-linked deubiquitination"/>
    <property type="evidence" value="ECO:0007669"/>
    <property type="project" value="InterPro"/>
</dbReference>
<dbReference type="GO" id="GO:0006508">
    <property type="term" value="P:proteolysis"/>
    <property type="evidence" value="ECO:0007669"/>
    <property type="project" value="UniProtKB-KW"/>
</dbReference>
<keyword evidence="6" id="KW-0378">Hydrolase</keyword>
<keyword evidence="4" id="KW-0479">Metal-binding</keyword>
<dbReference type="EMBL" id="JAJJMB010014738">
    <property type="protein sequence ID" value="KAI3858441.1"/>
    <property type="molecule type" value="Genomic_DNA"/>
</dbReference>
<accession>A0AAD4S373</accession>
<dbReference type="AlphaFoldDB" id="A0AAD4S373"/>
<dbReference type="GO" id="GO:0140492">
    <property type="term" value="F:metal-dependent deubiquitinase activity"/>
    <property type="evidence" value="ECO:0007669"/>
    <property type="project" value="InterPro"/>
</dbReference>
<comment type="cofactor">
    <cofactor evidence="1">
        <name>Zn(2+)</name>
        <dbReference type="ChEBI" id="CHEBI:29105"/>
    </cofactor>
</comment>
<organism evidence="10 11">
    <name type="scientific">Papaver atlanticum</name>
    <dbReference type="NCBI Taxonomy" id="357466"/>
    <lineage>
        <taxon>Eukaryota</taxon>
        <taxon>Viridiplantae</taxon>
        <taxon>Streptophyta</taxon>
        <taxon>Embryophyta</taxon>
        <taxon>Tracheophyta</taxon>
        <taxon>Spermatophyta</taxon>
        <taxon>Magnoliopsida</taxon>
        <taxon>Ranunculales</taxon>
        <taxon>Papaveraceae</taxon>
        <taxon>Papaveroideae</taxon>
        <taxon>Papaver</taxon>
    </lineage>
</organism>
<evidence type="ECO:0000256" key="7">
    <source>
        <dbReference type="ARBA" id="ARBA00022833"/>
    </source>
</evidence>
<evidence type="ECO:0000256" key="1">
    <source>
        <dbReference type="ARBA" id="ARBA00001947"/>
    </source>
</evidence>
<evidence type="ECO:0000313" key="10">
    <source>
        <dbReference type="EMBL" id="KAI3858441.1"/>
    </source>
</evidence>
<dbReference type="GO" id="GO:0061578">
    <property type="term" value="F:K63-linked deubiquitinase activity"/>
    <property type="evidence" value="ECO:0007669"/>
    <property type="project" value="InterPro"/>
</dbReference>
<evidence type="ECO:0000256" key="8">
    <source>
        <dbReference type="ARBA" id="ARBA00023049"/>
    </source>
</evidence>